<name>W0ECB0_9FIRM</name>
<dbReference type="STRING" id="871968.DESME_07040"/>
<sequence>MSKPKGKDKIIDVQRKKTIIHYDKIPPFDTAYNDTIGKSDSKERT</sequence>
<dbReference type="RefSeq" id="WP_006715474.1">
    <property type="nucleotide sequence ID" value="NZ_CP007032.1"/>
</dbReference>
<proteinExistence type="predicted"/>
<dbReference type="Proteomes" id="UP000010847">
    <property type="component" value="Chromosome"/>
</dbReference>
<organism evidence="1 2">
    <name type="scientific">Desulfitobacterium metallireducens DSM 15288</name>
    <dbReference type="NCBI Taxonomy" id="871968"/>
    <lineage>
        <taxon>Bacteria</taxon>
        <taxon>Bacillati</taxon>
        <taxon>Bacillota</taxon>
        <taxon>Clostridia</taxon>
        <taxon>Eubacteriales</taxon>
        <taxon>Desulfitobacteriaceae</taxon>
        <taxon>Desulfitobacterium</taxon>
    </lineage>
</organism>
<evidence type="ECO:0000313" key="2">
    <source>
        <dbReference type="Proteomes" id="UP000010847"/>
    </source>
</evidence>
<dbReference type="HOGENOM" id="CLU_3198908_0_0_9"/>
<accession>W0ECB0</accession>
<dbReference type="KEGG" id="dmt:DESME_07040"/>
<reference evidence="1 2" key="1">
    <citation type="submission" date="2013-12" db="EMBL/GenBank/DDBJ databases">
        <authorList>
            <consortium name="DOE Joint Genome Institute"/>
            <person name="Smidt H."/>
            <person name="Huntemann M."/>
            <person name="Han J."/>
            <person name="Chen A."/>
            <person name="Kyrpides N."/>
            <person name="Mavromatis K."/>
            <person name="Markowitz V."/>
            <person name="Palaniappan K."/>
            <person name="Ivanova N."/>
            <person name="Schaumberg A."/>
            <person name="Pati A."/>
            <person name="Liolios K."/>
            <person name="Nordberg H.P."/>
            <person name="Cantor M.N."/>
            <person name="Hua S.X."/>
            <person name="Woyke T."/>
        </authorList>
    </citation>
    <scope>NUCLEOTIDE SEQUENCE [LARGE SCALE GENOMIC DNA]</scope>
    <source>
        <strain evidence="2">DSM 15288</strain>
    </source>
</reference>
<keyword evidence="2" id="KW-1185">Reference proteome</keyword>
<dbReference type="AlphaFoldDB" id="W0ECB0"/>
<gene>
    <name evidence="1" type="ORF">DESME_07040</name>
</gene>
<protein>
    <submittedName>
        <fullName evidence="1">Uncharacterized protein</fullName>
    </submittedName>
</protein>
<dbReference type="EMBL" id="CP007032">
    <property type="protein sequence ID" value="AHF06844.1"/>
    <property type="molecule type" value="Genomic_DNA"/>
</dbReference>
<evidence type="ECO:0000313" key="1">
    <source>
        <dbReference type="EMBL" id="AHF06844.1"/>
    </source>
</evidence>